<dbReference type="EMBL" id="JARKIB010000008">
    <property type="protein sequence ID" value="KAJ7777276.1"/>
    <property type="molecule type" value="Genomic_DNA"/>
</dbReference>
<keyword evidence="3" id="KW-1185">Reference proteome</keyword>
<feature type="compositionally biased region" description="Acidic residues" evidence="1">
    <location>
        <begin position="377"/>
        <end position="392"/>
    </location>
</feature>
<feature type="compositionally biased region" description="Basic and acidic residues" evidence="1">
    <location>
        <begin position="515"/>
        <end position="536"/>
    </location>
</feature>
<protein>
    <submittedName>
        <fullName evidence="2">Uncharacterized protein</fullName>
    </submittedName>
</protein>
<proteinExistence type="predicted"/>
<feature type="compositionally biased region" description="Low complexity" evidence="1">
    <location>
        <begin position="14"/>
        <end position="26"/>
    </location>
</feature>
<gene>
    <name evidence="2" type="ORF">B0H16DRAFT_1504905</name>
</gene>
<dbReference type="AlphaFoldDB" id="A0AAD7K368"/>
<comment type="caution">
    <text evidence="2">The sequence shown here is derived from an EMBL/GenBank/DDBJ whole genome shotgun (WGS) entry which is preliminary data.</text>
</comment>
<feature type="region of interest" description="Disordered" evidence="1">
    <location>
        <begin position="686"/>
        <end position="731"/>
    </location>
</feature>
<feature type="region of interest" description="Disordered" evidence="1">
    <location>
        <begin position="355"/>
        <end position="435"/>
    </location>
</feature>
<name>A0AAD7K368_9AGAR</name>
<accession>A0AAD7K368</accession>
<feature type="compositionally biased region" description="Polar residues" evidence="1">
    <location>
        <begin position="492"/>
        <end position="512"/>
    </location>
</feature>
<organism evidence="2 3">
    <name type="scientific">Mycena metata</name>
    <dbReference type="NCBI Taxonomy" id="1033252"/>
    <lineage>
        <taxon>Eukaryota</taxon>
        <taxon>Fungi</taxon>
        <taxon>Dikarya</taxon>
        <taxon>Basidiomycota</taxon>
        <taxon>Agaricomycotina</taxon>
        <taxon>Agaricomycetes</taxon>
        <taxon>Agaricomycetidae</taxon>
        <taxon>Agaricales</taxon>
        <taxon>Marasmiineae</taxon>
        <taxon>Mycenaceae</taxon>
        <taxon>Mycena</taxon>
    </lineage>
</organism>
<feature type="compositionally biased region" description="Low complexity" evidence="1">
    <location>
        <begin position="411"/>
        <end position="424"/>
    </location>
</feature>
<evidence type="ECO:0000313" key="2">
    <source>
        <dbReference type="EMBL" id="KAJ7777276.1"/>
    </source>
</evidence>
<sequence length="892" mass="95756">MGLDLAYPDDDVVPSSSPAPTSSPSTPYTPPTPSQSPSGAPSPRVPLPRRTARIPRPIPPRSAPGPSTHVVPSIPSFPSSSSSLVNALKAAQPDPPRRLMYYRQPEVSAAPLTPAPVAPASTPAPVKGPALYRKRVNGRAAVPDGPAAPTAARGRAVTSPAAPRVMPAPPPFQPVSLPIAIPMPAPMGPPPVPTAGWTVGCTTAGCKGTVPSAQKGRRCLACVKGSWAGRMERAVNANAKVNGGTGRVVEEAAPKPRVTIKLRLTPKKLKLPAGEKAAETVKAPVEKVETSAETVKTPVETVEMPVETVKTPMEKAETLDRKGKGKAVEEVPAVLPVDEGKEKLVEEEMPLVDANSTPKVGEDTVENPWDGAGWDSELSDLTDSDEGSEPDVQEIPRPSFKIRIPARTPNASPTKASDAAASALPTPPASVSGTPEAPRLCTIARCRVPLPPLSLYRWKCCSACRKQYREYQRDRHAKRLADGEVAAARRNASATPSTSTEPMTRVRPQSDSAEAEARRQHAAQKEWQRRENRRALEVAGVPLPPRGVQPKRAPPVAKRAPVDAVATWNMASGVELRKKLKTVEGARTCGGRACEHIIPSEEEYAWAVCGVCRTRERRAAERAMIKEGKTPVMNEVVDAKNDLGLAEVYRRERCMYADCGVLVSPEKAEVAEAECEQCLWRKTQRNKPGRPPGSLNKPKGNGNLPASNAVVAAPEKPLQVPQKRKRPSPYPPYQCSDDLLKDFGARFAGFIEAQSYYFLLRGGMGPQPPPQAMFDFNGEYSVVSLSLDVVARKSEIELRVHDVKDAVARAGGLEFSPTSWVSILGRPGGVVTRFACVHLVNVLLPVRVPPGHPPNPGRSKSMQGELEIAVLPDDSHKYFAGEKTIVRFRLVG</sequence>
<feature type="compositionally biased region" description="Low complexity" evidence="1">
    <location>
        <begin position="64"/>
        <end position="83"/>
    </location>
</feature>
<evidence type="ECO:0000313" key="3">
    <source>
        <dbReference type="Proteomes" id="UP001215598"/>
    </source>
</evidence>
<feature type="region of interest" description="Disordered" evidence="1">
    <location>
        <begin position="1"/>
        <end position="92"/>
    </location>
</feature>
<reference evidence="2" key="1">
    <citation type="submission" date="2023-03" db="EMBL/GenBank/DDBJ databases">
        <title>Massive genome expansion in bonnet fungi (Mycena s.s.) driven by repeated elements and novel gene families across ecological guilds.</title>
        <authorList>
            <consortium name="Lawrence Berkeley National Laboratory"/>
            <person name="Harder C.B."/>
            <person name="Miyauchi S."/>
            <person name="Viragh M."/>
            <person name="Kuo A."/>
            <person name="Thoen E."/>
            <person name="Andreopoulos B."/>
            <person name="Lu D."/>
            <person name="Skrede I."/>
            <person name="Drula E."/>
            <person name="Henrissat B."/>
            <person name="Morin E."/>
            <person name="Kohler A."/>
            <person name="Barry K."/>
            <person name="LaButti K."/>
            <person name="Morin E."/>
            <person name="Salamov A."/>
            <person name="Lipzen A."/>
            <person name="Mereny Z."/>
            <person name="Hegedus B."/>
            <person name="Baldrian P."/>
            <person name="Stursova M."/>
            <person name="Weitz H."/>
            <person name="Taylor A."/>
            <person name="Grigoriev I.V."/>
            <person name="Nagy L.G."/>
            <person name="Martin F."/>
            <person name="Kauserud H."/>
        </authorList>
    </citation>
    <scope>NUCLEOTIDE SEQUENCE</scope>
    <source>
        <strain evidence="2">CBHHK182m</strain>
    </source>
</reference>
<dbReference type="Proteomes" id="UP001215598">
    <property type="component" value="Unassembled WGS sequence"/>
</dbReference>
<feature type="region of interest" description="Disordered" evidence="1">
    <location>
        <begin position="482"/>
        <end position="556"/>
    </location>
</feature>
<evidence type="ECO:0000256" key="1">
    <source>
        <dbReference type="SAM" id="MobiDB-lite"/>
    </source>
</evidence>